<name>A0ABM6YE11_9LEPT</name>
<organism evidence="1 2">
    <name type="scientific">Leptospira mayottensis</name>
    <dbReference type="NCBI Taxonomy" id="1137606"/>
    <lineage>
        <taxon>Bacteria</taxon>
        <taxon>Pseudomonadati</taxon>
        <taxon>Spirochaetota</taxon>
        <taxon>Spirochaetia</taxon>
        <taxon>Leptospirales</taxon>
        <taxon>Leptospiraceae</taxon>
        <taxon>Leptospira</taxon>
    </lineage>
</organism>
<reference evidence="1 2" key="1">
    <citation type="submission" date="2018-06" db="EMBL/GenBank/DDBJ databases">
        <authorList>
            <person name="Tortosa P."/>
        </authorList>
    </citation>
    <scope>NUCLEOTIDE SEQUENCE [LARGE SCALE GENOMIC DNA]</scope>
    <source>
        <strain evidence="1 2">MDI222</strain>
    </source>
</reference>
<gene>
    <name evidence="1" type="ORF">DQM28_19490</name>
</gene>
<dbReference type="Proteomes" id="UP000258889">
    <property type="component" value="Chromosome ii"/>
</dbReference>
<evidence type="ECO:0000313" key="1">
    <source>
        <dbReference type="EMBL" id="AXR66396.1"/>
    </source>
</evidence>
<protein>
    <submittedName>
        <fullName evidence="1">Uncharacterized protein</fullName>
    </submittedName>
</protein>
<evidence type="ECO:0000313" key="2">
    <source>
        <dbReference type="Proteomes" id="UP000258889"/>
    </source>
</evidence>
<accession>A0ABM6YE11</accession>
<keyword evidence="2" id="KW-1185">Reference proteome</keyword>
<sequence>MTHYTGSKNEGISERPIIDGTKLWSAPSIHHINSSNVEELKIVYKMIFLLFFKLIAIQINGTAPPV</sequence>
<dbReference type="EMBL" id="CP030145">
    <property type="protein sequence ID" value="AXR66396.1"/>
    <property type="molecule type" value="Genomic_DNA"/>
</dbReference>
<reference evidence="1 2" key="2">
    <citation type="submission" date="2018-09" db="EMBL/GenBank/DDBJ databases">
        <title>Complete Genome sequences of three Leptospira mayottensis isolates obtained from Tenrecid mammals endemic to the Malagasy region.</title>
        <authorList>
            <person name="Cordonin C."/>
            <person name="Toty C."/>
        </authorList>
    </citation>
    <scope>NUCLEOTIDE SEQUENCE [LARGE SCALE GENOMIC DNA]</scope>
    <source>
        <strain evidence="1 2">MDI222</strain>
    </source>
</reference>
<proteinExistence type="predicted"/>